<dbReference type="EMBL" id="HBIZ01029356">
    <property type="protein sequence ID" value="CAE0766062.1"/>
    <property type="molecule type" value="Transcribed_RNA"/>
</dbReference>
<dbReference type="AlphaFoldDB" id="A0A7S4F1G7"/>
<evidence type="ECO:0000313" key="2">
    <source>
        <dbReference type="EMBL" id="CAE0766062.1"/>
    </source>
</evidence>
<organism evidence="2">
    <name type="scientific">Chrysotila carterae</name>
    <name type="common">Marine alga</name>
    <name type="synonym">Syracosphaera carterae</name>
    <dbReference type="NCBI Taxonomy" id="13221"/>
    <lineage>
        <taxon>Eukaryota</taxon>
        <taxon>Haptista</taxon>
        <taxon>Haptophyta</taxon>
        <taxon>Prymnesiophyceae</taxon>
        <taxon>Isochrysidales</taxon>
        <taxon>Isochrysidaceae</taxon>
        <taxon>Chrysotila</taxon>
    </lineage>
</organism>
<protein>
    <submittedName>
        <fullName evidence="2">Uncharacterized protein</fullName>
    </submittedName>
</protein>
<feature type="region of interest" description="Disordered" evidence="1">
    <location>
        <begin position="63"/>
        <end position="104"/>
    </location>
</feature>
<evidence type="ECO:0000256" key="1">
    <source>
        <dbReference type="SAM" id="MobiDB-lite"/>
    </source>
</evidence>
<proteinExistence type="predicted"/>
<name>A0A7S4F1G7_CHRCT</name>
<reference evidence="2" key="1">
    <citation type="submission" date="2021-01" db="EMBL/GenBank/DDBJ databases">
        <authorList>
            <person name="Corre E."/>
            <person name="Pelletier E."/>
            <person name="Niang G."/>
            <person name="Scheremetjew M."/>
            <person name="Finn R."/>
            <person name="Kale V."/>
            <person name="Holt S."/>
            <person name="Cochrane G."/>
            <person name="Meng A."/>
            <person name="Brown T."/>
            <person name="Cohen L."/>
        </authorList>
    </citation>
    <scope>NUCLEOTIDE SEQUENCE</scope>
    <source>
        <strain evidence="2">CCMP645</strain>
    </source>
</reference>
<accession>A0A7S4F1G7</accession>
<gene>
    <name evidence="2" type="ORF">PCAR00345_LOCUS18674</name>
</gene>
<sequence length="104" mass="10963">MCVRVPTSGVATYQFPCSEAASGQISKAAAVSGRSCRSTQSHDAIGSNREKTVRLLDERVKEHTADADGTAEQLDGLQALAESNGDADDNDDALGGVGDRLRRR</sequence>